<evidence type="ECO:0000256" key="1">
    <source>
        <dbReference type="ARBA" id="ARBA00005254"/>
    </source>
</evidence>
<organism evidence="4 5">
    <name type="scientific">Microbaculum marinum</name>
    <dbReference type="NCBI Taxonomy" id="1764581"/>
    <lineage>
        <taxon>Bacteria</taxon>
        <taxon>Pseudomonadati</taxon>
        <taxon>Pseudomonadota</taxon>
        <taxon>Alphaproteobacteria</taxon>
        <taxon>Hyphomicrobiales</taxon>
        <taxon>Tepidamorphaceae</taxon>
        <taxon>Microbaculum</taxon>
    </lineage>
</organism>
<dbReference type="Pfam" id="PF00378">
    <property type="entry name" value="ECH_1"/>
    <property type="match status" value="1"/>
</dbReference>
<dbReference type="GO" id="GO:0006635">
    <property type="term" value="P:fatty acid beta-oxidation"/>
    <property type="evidence" value="ECO:0007669"/>
    <property type="project" value="TreeGrafter"/>
</dbReference>
<dbReference type="Proteomes" id="UP001378188">
    <property type="component" value="Unassembled WGS sequence"/>
</dbReference>
<dbReference type="RefSeq" id="WP_340328422.1">
    <property type="nucleotide sequence ID" value="NZ_JAZHOF010000002.1"/>
</dbReference>
<dbReference type="InterPro" id="IPR029045">
    <property type="entry name" value="ClpP/crotonase-like_dom_sf"/>
</dbReference>
<evidence type="ECO:0000313" key="4">
    <source>
        <dbReference type="EMBL" id="MEJ8570675.1"/>
    </source>
</evidence>
<dbReference type="CDD" id="cd06558">
    <property type="entry name" value="crotonase-like"/>
    <property type="match status" value="1"/>
</dbReference>
<dbReference type="Gene3D" id="1.10.12.10">
    <property type="entry name" value="Lyase 2-enoyl-coa Hydratase, Chain A, domain 2"/>
    <property type="match status" value="1"/>
</dbReference>
<evidence type="ECO:0000313" key="5">
    <source>
        <dbReference type="Proteomes" id="UP001378188"/>
    </source>
</evidence>
<dbReference type="GO" id="GO:0016836">
    <property type="term" value="F:hydro-lyase activity"/>
    <property type="evidence" value="ECO:0007669"/>
    <property type="project" value="UniProtKB-ARBA"/>
</dbReference>
<dbReference type="FunFam" id="1.10.12.10:FF:000001">
    <property type="entry name" value="Probable enoyl-CoA hydratase, mitochondrial"/>
    <property type="match status" value="1"/>
</dbReference>
<dbReference type="FunFam" id="3.90.226.10:FF:000009">
    <property type="entry name" value="Carnitinyl-CoA dehydratase"/>
    <property type="match status" value="1"/>
</dbReference>
<dbReference type="AlphaFoldDB" id="A0AAW9RP85"/>
<dbReference type="InterPro" id="IPR014748">
    <property type="entry name" value="Enoyl-CoA_hydra_C"/>
</dbReference>
<gene>
    <name evidence="4" type="ORF">V3328_04280</name>
</gene>
<sequence length="255" mass="27113">MSNVTLEVDGHVALITLDRADKLNAMTPEMTDQLRTHVAAVNGDDAVRAVVLTGAGRKSFCAGSDIRELDTYPTAWSFRGRPDYCDAVRGLTKPSIAAINGYAFGGGLEMAMSCDIRIASPNARFAAPEIKLGWIGGGGMTALLAHSIGPSNAALMVMTGDPVSAEQGLAWGLVSEIAEADALVARAREIAATIASRAPIAAETAKLNLKAAFAMPLENAIQYERDLQTVCFATEDADEGRRAFKEKRAPSFRRR</sequence>
<keyword evidence="2" id="KW-0456">Lyase</keyword>
<evidence type="ECO:0000256" key="2">
    <source>
        <dbReference type="ARBA" id="ARBA00023239"/>
    </source>
</evidence>
<dbReference type="SUPFAM" id="SSF52096">
    <property type="entry name" value="ClpP/crotonase"/>
    <property type="match status" value="1"/>
</dbReference>
<comment type="similarity">
    <text evidence="1 3">Belongs to the enoyl-CoA hydratase/isomerase family.</text>
</comment>
<reference evidence="4 5" key="1">
    <citation type="submission" date="2024-02" db="EMBL/GenBank/DDBJ databases">
        <title>Genome analysis and characterization of Microbaculum marinisediminis sp. nov., isolated from marine sediment.</title>
        <authorList>
            <person name="Du Z.-J."/>
            <person name="Ye Y.-Q."/>
            <person name="Zhang Z.-R."/>
            <person name="Yuan S.-M."/>
            <person name="Zhang X.-Y."/>
        </authorList>
    </citation>
    <scope>NUCLEOTIDE SEQUENCE [LARGE SCALE GENOMIC DNA]</scope>
    <source>
        <strain evidence="4 5">SDUM1044001</strain>
    </source>
</reference>
<protein>
    <submittedName>
        <fullName evidence="4">Enoyl-CoA hydratase/isomerase family protein</fullName>
    </submittedName>
</protein>
<dbReference type="PANTHER" id="PTHR11941">
    <property type="entry name" value="ENOYL-COA HYDRATASE-RELATED"/>
    <property type="match status" value="1"/>
</dbReference>
<proteinExistence type="inferred from homology"/>
<dbReference type="PROSITE" id="PS00166">
    <property type="entry name" value="ENOYL_COA_HYDRATASE"/>
    <property type="match status" value="1"/>
</dbReference>
<dbReference type="InterPro" id="IPR001753">
    <property type="entry name" value="Enoyl-CoA_hydra/iso"/>
</dbReference>
<accession>A0AAW9RP85</accession>
<name>A0AAW9RP85_9HYPH</name>
<comment type="caution">
    <text evidence="4">The sequence shown here is derived from an EMBL/GenBank/DDBJ whole genome shotgun (WGS) entry which is preliminary data.</text>
</comment>
<keyword evidence="5" id="KW-1185">Reference proteome</keyword>
<dbReference type="Gene3D" id="3.90.226.10">
    <property type="entry name" value="2-enoyl-CoA Hydratase, Chain A, domain 1"/>
    <property type="match status" value="1"/>
</dbReference>
<dbReference type="InterPro" id="IPR018376">
    <property type="entry name" value="Enoyl-CoA_hyd/isom_CS"/>
</dbReference>
<dbReference type="EMBL" id="JAZHOF010000002">
    <property type="protein sequence ID" value="MEJ8570675.1"/>
    <property type="molecule type" value="Genomic_DNA"/>
</dbReference>
<dbReference type="PANTHER" id="PTHR11941:SF54">
    <property type="entry name" value="ENOYL-COA HYDRATASE, MITOCHONDRIAL"/>
    <property type="match status" value="1"/>
</dbReference>
<evidence type="ECO:0000256" key="3">
    <source>
        <dbReference type="RuleBase" id="RU003707"/>
    </source>
</evidence>